<accession>A0A1B7YRH1</accession>
<feature type="signal peptide" evidence="1">
    <location>
        <begin position="1"/>
        <end position="21"/>
    </location>
</feature>
<dbReference type="AlphaFoldDB" id="A0A1B7YRH1"/>
<dbReference type="GeneID" id="28862431"/>
<evidence type="ECO:0000313" key="3">
    <source>
        <dbReference type="Proteomes" id="UP000092177"/>
    </source>
</evidence>
<evidence type="ECO:0000313" key="2">
    <source>
        <dbReference type="EMBL" id="OBR14623.1"/>
    </source>
</evidence>
<comment type="caution">
    <text evidence="2">The sequence shown here is derived from an EMBL/GenBank/DDBJ whole genome shotgun (WGS) entry which is preliminary data.</text>
</comment>
<name>A0A1B7YRH1_COLHI</name>
<dbReference type="VEuPathDB" id="FungiDB:CH63R_03349"/>
<dbReference type="RefSeq" id="XP_018163140.1">
    <property type="nucleotide sequence ID" value="XM_018298324.1"/>
</dbReference>
<sequence length="321" mass="36573">MTLSTFHADLYLFAMADVCVSQQCGLCCFKLYNGEDIIAGACTATLCCSRGVDIQLRTRKVGYQLGCTIANSRTTVIGMSQRIWAHFTTFEGVDYIAPLNNAADHLHAELIFEPDPARSVKTVYIAENHLGARQIIFHHSETPLALEPCEELWWRNLHLKGPTKLVLQSDLEESPPPNRMSSLLLNDSGIIGYAFYWKLRLVSMHAVTSEQDLSFYDRDHDGLWIYVPLLERELITEIWIRGQTKWDMSLILKTSRDRVVNVGPHLTIMPWTPVRLLERPNQQTASWILFELSRVGIRNMGFAGGWLHHFSSSTNVQEPRE</sequence>
<dbReference type="KEGG" id="chig:CH63R_03349"/>
<organism evidence="2 3">
    <name type="scientific">Colletotrichum higginsianum (strain IMI 349063)</name>
    <name type="common">Crucifer anthracnose fungus</name>
    <dbReference type="NCBI Taxonomy" id="759273"/>
    <lineage>
        <taxon>Eukaryota</taxon>
        <taxon>Fungi</taxon>
        <taxon>Dikarya</taxon>
        <taxon>Ascomycota</taxon>
        <taxon>Pezizomycotina</taxon>
        <taxon>Sordariomycetes</taxon>
        <taxon>Hypocreomycetidae</taxon>
        <taxon>Glomerellales</taxon>
        <taxon>Glomerellaceae</taxon>
        <taxon>Colletotrichum</taxon>
        <taxon>Colletotrichum destructivum species complex</taxon>
    </lineage>
</organism>
<dbReference type="EMBL" id="LTAN01000002">
    <property type="protein sequence ID" value="OBR14623.1"/>
    <property type="molecule type" value="Genomic_DNA"/>
</dbReference>
<evidence type="ECO:0000256" key="1">
    <source>
        <dbReference type="SAM" id="SignalP"/>
    </source>
</evidence>
<dbReference type="OrthoDB" id="4848569at2759"/>
<feature type="chain" id="PRO_5008601860" evidence="1">
    <location>
        <begin position="22"/>
        <end position="321"/>
    </location>
</feature>
<keyword evidence="1" id="KW-0732">Signal</keyword>
<dbReference type="Proteomes" id="UP000092177">
    <property type="component" value="Chromosome 2"/>
</dbReference>
<reference evidence="3" key="1">
    <citation type="journal article" date="2017" name="BMC Genomics">
        <title>Gapless genome assembly of Colletotrichum higginsianum reveals chromosome structure and association of transposable elements with secondary metabolite gene clusters.</title>
        <authorList>
            <person name="Dallery J.-F."/>
            <person name="Lapalu N."/>
            <person name="Zampounis A."/>
            <person name="Pigne S."/>
            <person name="Luyten I."/>
            <person name="Amselem J."/>
            <person name="Wittenberg A.H.J."/>
            <person name="Zhou S."/>
            <person name="de Queiroz M.V."/>
            <person name="Robin G.P."/>
            <person name="Auger A."/>
            <person name="Hainaut M."/>
            <person name="Henrissat B."/>
            <person name="Kim K.-T."/>
            <person name="Lee Y.-H."/>
            <person name="Lespinet O."/>
            <person name="Schwartz D.C."/>
            <person name="Thon M.R."/>
            <person name="O'Connell R.J."/>
        </authorList>
    </citation>
    <scope>NUCLEOTIDE SEQUENCE [LARGE SCALE GENOMIC DNA]</scope>
    <source>
        <strain evidence="3">IMI 349063</strain>
    </source>
</reference>
<keyword evidence="3" id="KW-1185">Reference proteome</keyword>
<protein>
    <submittedName>
        <fullName evidence="2">Uncharacterized protein</fullName>
    </submittedName>
</protein>
<proteinExistence type="predicted"/>
<gene>
    <name evidence="2" type="ORF">CH63R_03349</name>
</gene>